<dbReference type="Proteomes" id="UP000326354">
    <property type="component" value="Chromosome"/>
</dbReference>
<evidence type="ECO:0000313" key="2">
    <source>
        <dbReference type="EMBL" id="BBM83908.1"/>
    </source>
</evidence>
<feature type="compositionally biased region" description="Basic residues" evidence="1">
    <location>
        <begin position="8"/>
        <end position="27"/>
    </location>
</feature>
<feature type="compositionally biased region" description="Low complexity" evidence="1">
    <location>
        <begin position="84"/>
        <end position="95"/>
    </location>
</feature>
<feature type="compositionally biased region" description="Polar residues" evidence="1">
    <location>
        <begin position="117"/>
        <end position="139"/>
    </location>
</feature>
<sequence>MNCLERHNMKKKSNLQRKLRKMKRRASRKWKSTNIKWKKTWRRTKKKILAKRNRPKLIAACATVVFLGALWWYSQTKPSYAPYTTYSNSNLNSTTRKQTPRSSTQKTGMKKRHDSVYYNNSAPKAKNSTTQNYSSAYGN</sequence>
<keyword evidence="3" id="KW-1185">Reference proteome</keyword>
<feature type="compositionally biased region" description="Polar residues" evidence="1">
    <location>
        <begin position="96"/>
        <end position="107"/>
    </location>
</feature>
<dbReference type="AlphaFoldDB" id="A0A5S9IL62"/>
<feature type="region of interest" description="Disordered" evidence="1">
    <location>
        <begin position="1"/>
        <end position="27"/>
    </location>
</feature>
<reference evidence="2 3" key="1">
    <citation type="submission" date="2019-08" db="EMBL/GenBank/DDBJ databases">
        <title>Complete genome sequence of Candidatus Uab amorphum.</title>
        <authorList>
            <person name="Shiratori T."/>
            <person name="Suzuki S."/>
            <person name="Kakizawa Y."/>
            <person name="Ishida K."/>
        </authorList>
    </citation>
    <scope>NUCLEOTIDE SEQUENCE [LARGE SCALE GENOMIC DNA]</scope>
    <source>
        <strain evidence="2 3">SRT547</strain>
    </source>
</reference>
<evidence type="ECO:0000256" key="1">
    <source>
        <dbReference type="SAM" id="MobiDB-lite"/>
    </source>
</evidence>
<evidence type="ECO:0000313" key="3">
    <source>
        <dbReference type="Proteomes" id="UP000326354"/>
    </source>
</evidence>
<gene>
    <name evidence="2" type="ORF">UABAM_02263</name>
</gene>
<organism evidence="2 3">
    <name type="scientific">Uabimicrobium amorphum</name>
    <dbReference type="NCBI Taxonomy" id="2596890"/>
    <lineage>
        <taxon>Bacteria</taxon>
        <taxon>Pseudomonadati</taxon>
        <taxon>Planctomycetota</taxon>
        <taxon>Candidatus Uabimicrobiia</taxon>
        <taxon>Candidatus Uabimicrobiales</taxon>
        <taxon>Candidatus Uabimicrobiaceae</taxon>
        <taxon>Candidatus Uabimicrobium</taxon>
    </lineage>
</organism>
<dbReference type="KEGG" id="uam:UABAM_02263"/>
<name>A0A5S9IL62_UABAM</name>
<feature type="region of interest" description="Disordered" evidence="1">
    <location>
        <begin position="84"/>
        <end position="139"/>
    </location>
</feature>
<proteinExistence type="predicted"/>
<accession>A0A5S9IL62</accession>
<protein>
    <submittedName>
        <fullName evidence="2">Uncharacterized protein</fullName>
    </submittedName>
</protein>
<dbReference type="EMBL" id="AP019860">
    <property type="protein sequence ID" value="BBM83908.1"/>
    <property type="molecule type" value="Genomic_DNA"/>
</dbReference>